<feature type="compositionally biased region" description="Low complexity" evidence="7">
    <location>
        <begin position="238"/>
        <end position="249"/>
    </location>
</feature>
<feature type="region of interest" description="Disordered" evidence="7">
    <location>
        <begin position="924"/>
        <end position="1095"/>
    </location>
</feature>
<dbReference type="InterPro" id="IPR050149">
    <property type="entry name" value="Collagen_superfamily"/>
</dbReference>
<reference evidence="9" key="2">
    <citation type="submission" date="2025-08" db="UniProtKB">
        <authorList>
            <consortium name="Ensembl"/>
        </authorList>
    </citation>
    <scope>IDENTIFICATION</scope>
</reference>
<dbReference type="GO" id="GO:0030020">
    <property type="term" value="F:extracellular matrix structural constituent conferring tensile strength"/>
    <property type="evidence" value="ECO:0007669"/>
    <property type="project" value="TreeGrafter"/>
</dbReference>
<dbReference type="SUPFAM" id="SSF49899">
    <property type="entry name" value="Concanavalin A-like lectins/glucanases"/>
    <property type="match status" value="1"/>
</dbReference>
<feature type="domain" description="Fibrillar collagen NC1" evidence="8">
    <location>
        <begin position="1107"/>
        <end position="1289"/>
    </location>
</feature>
<dbReference type="Proteomes" id="UP000007635">
    <property type="component" value="Chromosome XIV"/>
</dbReference>
<evidence type="ECO:0000313" key="9">
    <source>
        <dbReference type="Ensembl" id="ENSGACP00000035728.1"/>
    </source>
</evidence>
<keyword evidence="5" id="KW-0677">Repeat</keyword>
<dbReference type="Gene3D" id="2.60.120.200">
    <property type="match status" value="1"/>
</dbReference>
<evidence type="ECO:0000256" key="7">
    <source>
        <dbReference type="SAM" id="MobiDB-lite"/>
    </source>
</evidence>
<dbReference type="SMART" id="SM00210">
    <property type="entry name" value="TSPN"/>
    <property type="match status" value="1"/>
</dbReference>
<keyword evidence="4" id="KW-0732">Signal</keyword>
<keyword evidence="3" id="KW-0272">Extracellular matrix</keyword>
<evidence type="ECO:0000256" key="4">
    <source>
        <dbReference type="ARBA" id="ARBA00022729"/>
    </source>
</evidence>
<dbReference type="Pfam" id="PF02210">
    <property type="entry name" value="Laminin_G_2"/>
    <property type="match status" value="1"/>
</dbReference>
<dbReference type="Pfam" id="PF01391">
    <property type="entry name" value="Collagen"/>
    <property type="match status" value="5"/>
</dbReference>
<dbReference type="SMART" id="SM00282">
    <property type="entry name" value="LamG"/>
    <property type="match status" value="1"/>
</dbReference>
<dbReference type="GeneTree" id="ENSGT00940000159211"/>
<reference evidence="9" key="3">
    <citation type="submission" date="2025-09" db="UniProtKB">
        <authorList>
            <consortium name="Ensembl"/>
        </authorList>
    </citation>
    <scope>IDENTIFICATION</scope>
</reference>
<feature type="compositionally biased region" description="Low complexity" evidence="7">
    <location>
        <begin position="1031"/>
        <end position="1040"/>
    </location>
</feature>
<keyword evidence="2" id="KW-0964">Secreted</keyword>
<evidence type="ECO:0000313" key="10">
    <source>
        <dbReference type="Proteomes" id="UP000007635"/>
    </source>
</evidence>
<feature type="compositionally biased region" description="Pro residues" evidence="7">
    <location>
        <begin position="291"/>
        <end position="302"/>
    </location>
</feature>
<sequence length="1289" mass="133047">MQRSRRFKCYFNPITEYVFSLCLSLLPAVEPADLLKILDFPSLPEGVIKTTGFCSHRRSTRGPDVAYRVSKDAQLSAPTKQLYPGDVFPEDFSILATVKPNKGSQSFLLSLYNEQGIQQLGLEVGRSPVFLYEDHTGRPGPEDYPLFRGVNLADGKWHRVAISVHKQTITLILDCKKKASQKLLRSPHPIIDTKGIVVFGTRILDEEVFEGDIQQLMIVGDHRAAYDYCEHYSPDCEVPVPDQPQNQDPNTDEYVSTETPSFKRGAHCAVARTRRGGPARCPLPGHSGGLPGPPGSSGPPGSPGDSGERGLPGRSGLPGADGMPGSPGTVLMLPFRFSAGGDSGQKGPAVSAQEAQMQAIMQQARLAMRGPTGPMGLTGRSGPLVCFLQHTHAEDLWKYDVTVITQTGRSGADGARGMPGQSGPKGDRGFDGLSGLPGEKGHRVSDVVLLRVCIRFDAFPLLNLNVCGFRVNRARLDLLGPAGPQGPIGYPGPRGVKGEDGFPGFKGDMGLKGDRGELGPAGPRGEDGPEGPKGRSGLPGDAGPLGTSGEKGKLGVPGLPGYPGRQGPKVTAHLHRSGVIIVTILTFARRASGTNGFPWTKGTSCESHPKTHNREYEPVLPCPLSFFCPHIHRTTVCVPQGPSGKDGLPGHPGQRGETGFQGKTGPPGPPGVVGPQGSNGETGPMGDRGHPGPPGPPGEQGLPGATGKEGAKGDPGPAGPAGKDGPPGPRGFAGERGLPGPVVGIPFCSGEKGPQGPAGRDGIQGPVGLPGPGGPPGPPGEDGDKVGCLSPFATHGADGEPGPRGQQGLFGQKGDEGSRGFPGPPGPVGLQGLPGPPGEKGETGDVGQMGPRGERGEKGESGPAGTAGPPGPKGPPGDDGPKGSPGPSGFPGDPGPPGEPGPAVRTTRAVELCRLCPLHCGSPGPTGESGPSGPPGKRGPPGVSGPEGRQGEKGNKGETGLEGAQGKTGPVGPQGSPGKPGSEGLRGIPGPVGEQGLPGSPGPDGPPGPMGPPGLPGMKGDSGVKGEKGHPGLIGLIGPPGEQGEKGDRGLPGPPGSHGSKGDNVSKPRPVPPDPRGPLTRRNIDASQMSDDAGADANYKDYDDGMEEIFGSLNSLKLEIEQMKHPLGTQNNPARTCKDLQLCHPDFPDGDYWIDPNQGCSRDSFKVYCNFTAGGESCIFPDKKSEGARLTSWAKENPGSWFSEFKRGKLVSHTHTQVLFPSLNASYILQSKMAKWPKDSPGTWYSHYKRGSVVSGPARGHRLLAQAGTLCAGGLCMVLVSSSSRPVRP</sequence>
<dbReference type="PANTHER" id="PTHR24023:SF1095">
    <property type="entry name" value="EGF-LIKE DOMAIN-CONTAINING PROTEIN"/>
    <property type="match status" value="1"/>
</dbReference>
<feature type="region of interest" description="Disordered" evidence="7">
    <location>
        <begin position="501"/>
        <end position="570"/>
    </location>
</feature>
<evidence type="ECO:0000256" key="2">
    <source>
        <dbReference type="ARBA" id="ARBA00022525"/>
    </source>
</evidence>
<proteinExistence type="predicted"/>
<dbReference type="FunFam" id="2.60.120.200:FF:000016">
    <property type="entry name" value="Collagen XI alpha 1 chain"/>
    <property type="match status" value="1"/>
</dbReference>
<reference evidence="9 10" key="1">
    <citation type="journal article" date="2021" name="G3 (Bethesda)">
        <title>Improved contiguity of the threespine stickleback genome using long-read sequencing.</title>
        <authorList>
            <person name="Nath S."/>
            <person name="Shaw D.E."/>
            <person name="White M.A."/>
        </authorList>
    </citation>
    <scope>NUCLEOTIDE SEQUENCE [LARGE SCALE GENOMIC DNA]</scope>
    <source>
        <strain evidence="9 10">Lake Benthic</strain>
    </source>
</reference>
<dbReference type="Ensembl" id="ENSGACT00000035084.1">
    <property type="protein sequence ID" value="ENSGACP00000035728.1"/>
    <property type="gene ID" value="ENSGACG00000015903.2"/>
</dbReference>
<dbReference type="Gene3D" id="2.60.120.1000">
    <property type="match status" value="1"/>
</dbReference>
<dbReference type="GO" id="GO:0005615">
    <property type="term" value="C:extracellular space"/>
    <property type="evidence" value="ECO:0007669"/>
    <property type="project" value="TreeGrafter"/>
</dbReference>
<protein>
    <submittedName>
        <fullName evidence="9">Collagen type V alpha 1 chain</fullName>
    </submittedName>
</protein>
<evidence type="ECO:0000256" key="6">
    <source>
        <dbReference type="ARBA" id="ARBA00023119"/>
    </source>
</evidence>
<name>A0AAQ4PCR5_GASAC</name>
<dbReference type="InterPro" id="IPR013320">
    <property type="entry name" value="ConA-like_dom_sf"/>
</dbReference>
<dbReference type="InterPro" id="IPR048287">
    <property type="entry name" value="TSPN-like_N"/>
</dbReference>
<feature type="compositionally biased region" description="Pro residues" evidence="7">
    <location>
        <begin position="1000"/>
        <end position="1015"/>
    </location>
</feature>
<feature type="region of interest" description="Disordered" evidence="7">
    <location>
        <begin position="236"/>
        <end position="353"/>
    </location>
</feature>
<keyword evidence="10" id="KW-1185">Reference proteome</keyword>
<dbReference type="InterPro" id="IPR008160">
    <property type="entry name" value="Collagen"/>
</dbReference>
<evidence type="ECO:0000256" key="1">
    <source>
        <dbReference type="ARBA" id="ARBA00004613"/>
    </source>
</evidence>
<dbReference type="CDD" id="cd00110">
    <property type="entry name" value="LamG"/>
    <property type="match status" value="1"/>
</dbReference>
<evidence type="ECO:0000256" key="3">
    <source>
        <dbReference type="ARBA" id="ARBA00022530"/>
    </source>
</evidence>
<feature type="compositionally biased region" description="Basic and acidic residues" evidence="7">
    <location>
        <begin position="524"/>
        <end position="533"/>
    </location>
</feature>
<dbReference type="PROSITE" id="PS51461">
    <property type="entry name" value="NC1_FIB"/>
    <property type="match status" value="1"/>
</dbReference>
<keyword evidence="6" id="KW-0176">Collagen</keyword>
<dbReference type="InterPro" id="IPR000885">
    <property type="entry name" value="Fib_collagen_C"/>
</dbReference>
<comment type="subcellular location">
    <subcellularLocation>
        <location evidence="1">Secreted</location>
    </subcellularLocation>
</comment>
<dbReference type="GO" id="GO:0005581">
    <property type="term" value="C:collagen trimer"/>
    <property type="evidence" value="ECO:0007669"/>
    <property type="project" value="UniProtKB-KW"/>
</dbReference>
<organism evidence="9 10">
    <name type="scientific">Gasterosteus aculeatus aculeatus</name>
    <name type="common">three-spined stickleback</name>
    <dbReference type="NCBI Taxonomy" id="481459"/>
    <lineage>
        <taxon>Eukaryota</taxon>
        <taxon>Metazoa</taxon>
        <taxon>Chordata</taxon>
        <taxon>Craniata</taxon>
        <taxon>Vertebrata</taxon>
        <taxon>Euteleostomi</taxon>
        <taxon>Actinopterygii</taxon>
        <taxon>Neopterygii</taxon>
        <taxon>Teleostei</taxon>
        <taxon>Neoteleostei</taxon>
        <taxon>Acanthomorphata</taxon>
        <taxon>Eupercaria</taxon>
        <taxon>Perciformes</taxon>
        <taxon>Cottioidei</taxon>
        <taxon>Gasterosteales</taxon>
        <taxon>Gasterosteidae</taxon>
        <taxon>Gasterosteus</taxon>
    </lineage>
</organism>
<evidence type="ECO:0000256" key="5">
    <source>
        <dbReference type="ARBA" id="ARBA00022737"/>
    </source>
</evidence>
<dbReference type="InterPro" id="IPR001791">
    <property type="entry name" value="Laminin_G"/>
</dbReference>
<feature type="region of interest" description="Disordered" evidence="7">
    <location>
        <begin position="639"/>
        <end position="904"/>
    </location>
</feature>
<evidence type="ECO:0000259" key="8">
    <source>
        <dbReference type="PROSITE" id="PS51461"/>
    </source>
</evidence>
<dbReference type="GO" id="GO:0030198">
    <property type="term" value="P:extracellular matrix organization"/>
    <property type="evidence" value="ECO:0007669"/>
    <property type="project" value="TreeGrafter"/>
</dbReference>
<dbReference type="PANTHER" id="PTHR24023">
    <property type="entry name" value="COLLAGEN ALPHA"/>
    <property type="match status" value="1"/>
</dbReference>
<dbReference type="GO" id="GO:0031012">
    <property type="term" value="C:extracellular matrix"/>
    <property type="evidence" value="ECO:0007669"/>
    <property type="project" value="TreeGrafter"/>
</dbReference>
<dbReference type="SMART" id="SM00038">
    <property type="entry name" value="COLFI"/>
    <property type="match status" value="1"/>
</dbReference>
<dbReference type="Pfam" id="PF01410">
    <property type="entry name" value="COLFI"/>
    <property type="match status" value="1"/>
</dbReference>
<accession>A0AAQ4PCR5</accession>